<keyword evidence="1" id="KW-0732">Signal</keyword>
<dbReference type="EMBL" id="LXQA010148974">
    <property type="protein sequence ID" value="MCI25726.1"/>
    <property type="molecule type" value="Genomic_DNA"/>
</dbReference>
<evidence type="ECO:0000313" key="3">
    <source>
        <dbReference type="Proteomes" id="UP000265520"/>
    </source>
</evidence>
<reference evidence="2 3" key="1">
    <citation type="journal article" date="2018" name="Front. Plant Sci.">
        <title>Red Clover (Trifolium pratense) and Zigzag Clover (T. medium) - A Picture of Genomic Similarities and Differences.</title>
        <authorList>
            <person name="Dluhosova J."/>
            <person name="Istvanek J."/>
            <person name="Nedelnik J."/>
            <person name="Repkova J."/>
        </authorList>
    </citation>
    <scope>NUCLEOTIDE SEQUENCE [LARGE SCALE GENOMIC DNA]</scope>
    <source>
        <strain evidence="3">cv. 10/8</strain>
        <tissue evidence="2">Leaf</tissue>
    </source>
</reference>
<dbReference type="AlphaFoldDB" id="A0A392QQB6"/>
<feature type="signal peptide" evidence="1">
    <location>
        <begin position="1"/>
        <end position="27"/>
    </location>
</feature>
<feature type="non-terminal residue" evidence="2">
    <location>
        <position position="1"/>
    </location>
</feature>
<feature type="chain" id="PRO_5017180372" evidence="1">
    <location>
        <begin position="28"/>
        <end position="80"/>
    </location>
</feature>
<proteinExistence type="predicted"/>
<protein>
    <submittedName>
        <fullName evidence="2">Uncharacterized protein</fullName>
    </submittedName>
</protein>
<keyword evidence="3" id="KW-1185">Reference proteome</keyword>
<evidence type="ECO:0000313" key="2">
    <source>
        <dbReference type="EMBL" id="MCI25726.1"/>
    </source>
</evidence>
<dbReference type="Proteomes" id="UP000265520">
    <property type="component" value="Unassembled WGS sequence"/>
</dbReference>
<comment type="caution">
    <text evidence="2">The sequence shown here is derived from an EMBL/GenBank/DDBJ whole genome shotgun (WGS) entry which is preliminary data.</text>
</comment>
<name>A0A392QQB6_9FABA</name>
<evidence type="ECO:0000256" key="1">
    <source>
        <dbReference type="SAM" id="SignalP"/>
    </source>
</evidence>
<sequence length="80" mass="8773">WATRPKQDVSPSGLLLLVDLLLLGLNSDPSQMLLVGSVVIDIGLGREDHGSILRNCDRRGELKSLDVRTDSRTRLDGSVY</sequence>
<organism evidence="2 3">
    <name type="scientific">Trifolium medium</name>
    <dbReference type="NCBI Taxonomy" id="97028"/>
    <lineage>
        <taxon>Eukaryota</taxon>
        <taxon>Viridiplantae</taxon>
        <taxon>Streptophyta</taxon>
        <taxon>Embryophyta</taxon>
        <taxon>Tracheophyta</taxon>
        <taxon>Spermatophyta</taxon>
        <taxon>Magnoliopsida</taxon>
        <taxon>eudicotyledons</taxon>
        <taxon>Gunneridae</taxon>
        <taxon>Pentapetalae</taxon>
        <taxon>rosids</taxon>
        <taxon>fabids</taxon>
        <taxon>Fabales</taxon>
        <taxon>Fabaceae</taxon>
        <taxon>Papilionoideae</taxon>
        <taxon>50 kb inversion clade</taxon>
        <taxon>NPAAA clade</taxon>
        <taxon>Hologalegina</taxon>
        <taxon>IRL clade</taxon>
        <taxon>Trifolieae</taxon>
        <taxon>Trifolium</taxon>
    </lineage>
</organism>
<accession>A0A392QQB6</accession>